<evidence type="ECO:0000259" key="13">
    <source>
        <dbReference type="PROSITE" id="PS50885"/>
    </source>
</evidence>
<dbReference type="PANTHER" id="PTHR45436">
    <property type="entry name" value="SENSOR HISTIDINE KINASE YKOH"/>
    <property type="match status" value="1"/>
</dbReference>
<dbReference type="CDD" id="cd00082">
    <property type="entry name" value="HisKA"/>
    <property type="match status" value="1"/>
</dbReference>
<dbReference type="InterPro" id="IPR003660">
    <property type="entry name" value="HAMP_dom"/>
</dbReference>
<dbReference type="InterPro" id="IPR004358">
    <property type="entry name" value="Sig_transdc_His_kin-like_C"/>
</dbReference>
<keyword evidence="5" id="KW-0808">Transferase</keyword>
<name>A0A7W5BFP3_9BURK</name>
<keyword evidence="10 11" id="KW-0472">Membrane</keyword>
<sequence>MKPAASLRRRLMLAFALVALLTALCFSVFGLLFVYAVEDDFFANILRQETMHQQRSWAEHGVLARPLRDTVRVLDGADQLPADLSAQLPAGPRSGEFFGEQGRHYHLRELRLAGRAAPLYLLAEVSGELVVRPRLPFILGFLGAAMLAIVAFTLLLGYWLAGRASAPLTRLAQLVAGAKPEQLPRQFAAAFPDNEIGALARALEEALARTAAFIEREQHFTRDASHELRTPLAVIGGAAYLLGQQPLAPQAADQLARIRSAASHMEQSLAALLALAREDAAPAASASALLPSIEAAVVRFAHLLDGKPVHVAVAVDASAQARCPAAVLDILLSNLVSNAFANTQQGEVRITFEDNSLVVSDSGSGISPAVAERLYEAGVKGEGSQGLGLGLSIAQRLAQRHGIRLHVANASGSAAGVRASLQFPA</sequence>
<dbReference type="Gene3D" id="6.10.340.10">
    <property type="match status" value="1"/>
</dbReference>
<keyword evidence="4" id="KW-0597">Phosphoprotein</keyword>
<dbReference type="SUPFAM" id="SSF55874">
    <property type="entry name" value="ATPase domain of HSP90 chaperone/DNA topoisomerase II/histidine kinase"/>
    <property type="match status" value="1"/>
</dbReference>
<evidence type="ECO:0000313" key="14">
    <source>
        <dbReference type="EMBL" id="MBB3122297.1"/>
    </source>
</evidence>
<dbReference type="PRINTS" id="PR00344">
    <property type="entry name" value="BCTRLSENSOR"/>
</dbReference>
<organism evidence="14 15">
    <name type="scientific">Pseudoduganella violacea</name>
    <dbReference type="NCBI Taxonomy" id="1715466"/>
    <lineage>
        <taxon>Bacteria</taxon>
        <taxon>Pseudomonadati</taxon>
        <taxon>Pseudomonadota</taxon>
        <taxon>Betaproteobacteria</taxon>
        <taxon>Burkholderiales</taxon>
        <taxon>Oxalobacteraceae</taxon>
        <taxon>Telluria group</taxon>
        <taxon>Pseudoduganella</taxon>
    </lineage>
</organism>
<evidence type="ECO:0000256" key="1">
    <source>
        <dbReference type="ARBA" id="ARBA00000085"/>
    </source>
</evidence>
<dbReference type="PROSITE" id="PS50885">
    <property type="entry name" value="HAMP"/>
    <property type="match status" value="1"/>
</dbReference>
<dbReference type="GO" id="GO:0005886">
    <property type="term" value="C:plasma membrane"/>
    <property type="evidence" value="ECO:0007669"/>
    <property type="project" value="TreeGrafter"/>
</dbReference>
<dbReference type="Proteomes" id="UP000541535">
    <property type="component" value="Unassembled WGS sequence"/>
</dbReference>
<dbReference type="InterPro" id="IPR003594">
    <property type="entry name" value="HATPase_dom"/>
</dbReference>
<dbReference type="SMART" id="SM00388">
    <property type="entry name" value="HisKA"/>
    <property type="match status" value="1"/>
</dbReference>
<comment type="catalytic activity">
    <reaction evidence="1">
        <text>ATP + protein L-histidine = ADP + protein N-phospho-L-histidine.</text>
        <dbReference type="EC" id="2.7.13.3"/>
    </reaction>
</comment>
<keyword evidence="9" id="KW-0902">Two-component regulatory system</keyword>
<dbReference type="SUPFAM" id="SSF47384">
    <property type="entry name" value="Homodimeric domain of signal transducing histidine kinase"/>
    <property type="match status" value="1"/>
</dbReference>
<evidence type="ECO:0000256" key="11">
    <source>
        <dbReference type="SAM" id="Phobius"/>
    </source>
</evidence>
<gene>
    <name evidence="14" type="ORF">FHS03_005394</name>
</gene>
<dbReference type="AlphaFoldDB" id="A0A7W5BFP3"/>
<evidence type="ECO:0000256" key="9">
    <source>
        <dbReference type="ARBA" id="ARBA00023012"/>
    </source>
</evidence>
<evidence type="ECO:0000256" key="4">
    <source>
        <dbReference type="ARBA" id="ARBA00022553"/>
    </source>
</evidence>
<dbReference type="InterPro" id="IPR003661">
    <property type="entry name" value="HisK_dim/P_dom"/>
</dbReference>
<protein>
    <recommendedName>
        <fullName evidence="3">histidine kinase</fullName>
        <ecNumber evidence="3">2.7.13.3</ecNumber>
    </recommendedName>
</protein>
<comment type="subcellular location">
    <subcellularLocation>
        <location evidence="2">Membrane</location>
    </subcellularLocation>
</comment>
<evidence type="ECO:0000256" key="8">
    <source>
        <dbReference type="ARBA" id="ARBA00022989"/>
    </source>
</evidence>
<dbReference type="InterPro" id="IPR036097">
    <property type="entry name" value="HisK_dim/P_sf"/>
</dbReference>
<evidence type="ECO:0000256" key="7">
    <source>
        <dbReference type="ARBA" id="ARBA00022777"/>
    </source>
</evidence>
<evidence type="ECO:0000256" key="5">
    <source>
        <dbReference type="ARBA" id="ARBA00022679"/>
    </source>
</evidence>
<evidence type="ECO:0000256" key="10">
    <source>
        <dbReference type="ARBA" id="ARBA00023136"/>
    </source>
</evidence>
<dbReference type="GO" id="GO:0000155">
    <property type="term" value="F:phosphorelay sensor kinase activity"/>
    <property type="evidence" value="ECO:0007669"/>
    <property type="project" value="InterPro"/>
</dbReference>
<keyword evidence="6 11" id="KW-0812">Transmembrane</keyword>
<feature type="domain" description="HAMP" evidence="13">
    <location>
        <begin position="162"/>
        <end position="215"/>
    </location>
</feature>
<proteinExistence type="predicted"/>
<feature type="transmembrane region" description="Helical" evidence="11">
    <location>
        <begin position="137"/>
        <end position="161"/>
    </location>
</feature>
<comment type="caution">
    <text evidence="14">The sequence shown here is derived from an EMBL/GenBank/DDBJ whole genome shotgun (WGS) entry which is preliminary data.</text>
</comment>
<dbReference type="Gene3D" id="3.30.565.10">
    <property type="entry name" value="Histidine kinase-like ATPase, C-terminal domain"/>
    <property type="match status" value="1"/>
</dbReference>
<dbReference type="InterPro" id="IPR005467">
    <property type="entry name" value="His_kinase_dom"/>
</dbReference>
<evidence type="ECO:0000256" key="6">
    <source>
        <dbReference type="ARBA" id="ARBA00022692"/>
    </source>
</evidence>
<dbReference type="EC" id="2.7.13.3" evidence="3"/>
<evidence type="ECO:0000259" key="12">
    <source>
        <dbReference type="PROSITE" id="PS50109"/>
    </source>
</evidence>
<keyword evidence="8 11" id="KW-1133">Transmembrane helix</keyword>
<reference evidence="14 15" key="1">
    <citation type="submission" date="2020-08" db="EMBL/GenBank/DDBJ databases">
        <title>Genomic Encyclopedia of Type Strains, Phase III (KMG-III): the genomes of soil and plant-associated and newly described type strains.</title>
        <authorList>
            <person name="Whitman W."/>
        </authorList>
    </citation>
    <scope>NUCLEOTIDE SEQUENCE [LARGE SCALE GENOMIC DNA]</scope>
    <source>
        <strain evidence="14 15">CECT 8897</strain>
    </source>
</reference>
<evidence type="ECO:0000256" key="3">
    <source>
        <dbReference type="ARBA" id="ARBA00012438"/>
    </source>
</evidence>
<accession>A0A7W5BFP3</accession>
<dbReference type="RefSeq" id="WP_183443962.1">
    <property type="nucleotide sequence ID" value="NZ_JACHXD010000027.1"/>
</dbReference>
<feature type="domain" description="Histidine kinase" evidence="12">
    <location>
        <begin position="223"/>
        <end position="425"/>
    </location>
</feature>
<dbReference type="EMBL" id="JACHXD010000027">
    <property type="protein sequence ID" value="MBB3122297.1"/>
    <property type="molecule type" value="Genomic_DNA"/>
</dbReference>
<dbReference type="SMART" id="SM00387">
    <property type="entry name" value="HATPase_c"/>
    <property type="match status" value="1"/>
</dbReference>
<dbReference type="Pfam" id="PF02518">
    <property type="entry name" value="HATPase_c"/>
    <property type="match status" value="1"/>
</dbReference>
<dbReference type="InterPro" id="IPR036890">
    <property type="entry name" value="HATPase_C_sf"/>
</dbReference>
<dbReference type="InterPro" id="IPR050428">
    <property type="entry name" value="TCS_sensor_his_kinase"/>
</dbReference>
<keyword evidence="7 14" id="KW-0418">Kinase</keyword>
<dbReference type="PROSITE" id="PS50109">
    <property type="entry name" value="HIS_KIN"/>
    <property type="match status" value="1"/>
</dbReference>
<dbReference type="PANTHER" id="PTHR45436:SF16">
    <property type="entry name" value="HISTIDINE KINASE"/>
    <property type="match status" value="1"/>
</dbReference>
<keyword evidence="15" id="KW-1185">Reference proteome</keyword>
<dbReference type="Pfam" id="PF00512">
    <property type="entry name" value="HisKA"/>
    <property type="match status" value="1"/>
</dbReference>
<evidence type="ECO:0000256" key="2">
    <source>
        <dbReference type="ARBA" id="ARBA00004370"/>
    </source>
</evidence>
<evidence type="ECO:0000313" key="15">
    <source>
        <dbReference type="Proteomes" id="UP000541535"/>
    </source>
</evidence>
<dbReference type="Gene3D" id="1.10.287.130">
    <property type="match status" value="1"/>
</dbReference>